<dbReference type="HOGENOM" id="CLU_2430664_0_0_1"/>
<dbReference type="Gramene" id="OBART07G16630.1">
    <property type="protein sequence ID" value="OBART07G16630.1"/>
    <property type="gene ID" value="OBART07G16630"/>
</dbReference>
<keyword evidence="2" id="KW-1185">Reference proteome</keyword>
<proteinExistence type="predicted"/>
<evidence type="ECO:0000313" key="1">
    <source>
        <dbReference type="EnsemblPlants" id="OBART07G16630.1"/>
    </source>
</evidence>
<protein>
    <submittedName>
        <fullName evidence="1">Uncharacterized protein</fullName>
    </submittedName>
</protein>
<dbReference type="PaxDb" id="65489-OBART07G16630.1"/>
<name>A0A0D3GRS1_9ORYZ</name>
<dbReference type="AlphaFoldDB" id="A0A0D3GRS1"/>
<dbReference type="Proteomes" id="UP000026960">
    <property type="component" value="Chromosome 7"/>
</dbReference>
<organism evidence="1">
    <name type="scientific">Oryza barthii</name>
    <dbReference type="NCBI Taxonomy" id="65489"/>
    <lineage>
        <taxon>Eukaryota</taxon>
        <taxon>Viridiplantae</taxon>
        <taxon>Streptophyta</taxon>
        <taxon>Embryophyta</taxon>
        <taxon>Tracheophyta</taxon>
        <taxon>Spermatophyta</taxon>
        <taxon>Magnoliopsida</taxon>
        <taxon>Liliopsida</taxon>
        <taxon>Poales</taxon>
        <taxon>Poaceae</taxon>
        <taxon>BOP clade</taxon>
        <taxon>Oryzoideae</taxon>
        <taxon>Oryzeae</taxon>
        <taxon>Oryzinae</taxon>
        <taxon>Oryza</taxon>
    </lineage>
</organism>
<evidence type="ECO:0000313" key="2">
    <source>
        <dbReference type="Proteomes" id="UP000026960"/>
    </source>
</evidence>
<sequence>MRSRGHEVPYDARDVFDGLRERGRRGGGFGLSVWCLSFSDSLSVPTSFRHGMETRAVLGGMSVCQRACRKPGDVVPCCHAKKKFLSTTTHGHQSIIH</sequence>
<reference evidence="1" key="2">
    <citation type="submission" date="2015-03" db="UniProtKB">
        <authorList>
            <consortium name="EnsemblPlants"/>
        </authorList>
    </citation>
    <scope>IDENTIFICATION</scope>
</reference>
<dbReference type="EnsemblPlants" id="OBART07G16630.1">
    <property type="protein sequence ID" value="OBART07G16630.1"/>
    <property type="gene ID" value="OBART07G16630"/>
</dbReference>
<accession>A0A0D3GRS1</accession>
<reference evidence="1" key="1">
    <citation type="journal article" date="2009" name="Rice">
        <title>De Novo Next Generation Sequencing of Plant Genomes.</title>
        <authorList>
            <person name="Rounsley S."/>
            <person name="Marri P.R."/>
            <person name="Yu Y."/>
            <person name="He R."/>
            <person name="Sisneros N."/>
            <person name="Goicoechea J.L."/>
            <person name="Lee S.J."/>
            <person name="Angelova A."/>
            <person name="Kudrna D."/>
            <person name="Luo M."/>
            <person name="Affourtit J."/>
            <person name="Desany B."/>
            <person name="Knight J."/>
            <person name="Niazi F."/>
            <person name="Egholm M."/>
            <person name="Wing R.A."/>
        </authorList>
    </citation>
    <scope>NUCLEOTIDE SEQUENCE [LARGE SCALE GENOMIC DNA]</scope>
    <source>
        <strain evidence="1">cv. IRGC 105608</strain>
    </source>
</reference>